<dbReference type="Pfam" id="PF25787">
    <property type="entry name" value="HTH_SB"/>
    <property type="match status" value="1"/>
</dbReference>
<dbReference type="InterPro" id="IPR011991">
    <property type="entry name" value="ArsR-like_HTH"/>
</dbReference>
<dbReference type="Pfam" id="PF13358">
    <property type="entry name" value="DDE_3"/>
    <property type="match status" value="1"/>
</dbReference>
<evidence type="ECO:0000313" key="4">
    <source>
        <dbReference type="Proteomes" id="UP000261480"/>
    </source>
</evidence>
<feature type="domain" description="Paired" evidence="2">
    <location>
        <begin position="1"/>
        <end position="110"/>
    </location>
</feature>
<proteinExistence type="predicted"/>
<sequence>MGKSKELSEDVRRRIVDLHKSGKSLGAISKELQIPKSSVQSIIRKYDLFGCVSTLPRSGRRPKLSHSDELKLVKMFKDNPGTTKVQIWQELETAGMQVSLSTVKRVLHCVERPKLSSKNQDDLLLKSATGAELAQQLQKVGMGASACAGRRKRAAKKPLLSEEKAQGRLEFCQKYIDWTTEDWCKVIFSDMSSFRLFATSGKGLVRRKDEASQGTCMVPAVIDPDPVHVWGCFSSKGVGSLTVLPKDTSMDEEWYQTVLQEQLLPTIHEQFDDGKCFFQHDGAPCHKAEVITKWFKDHEVEVLDLWPENSPDLNPMENLWSFLKKRVDKQKSSNCEQLQTLIRQEWFTLSRDLVQKFISSMPERIAEVVKKQGQPCEF</sequence>
<dbReference type="CDD" id="cd00090">
    <property type="entry name" value="HTH_ARSR"/>
    <property type="match status" value="1"/>
</dbReference>
<organism evidence="3 4">
    <name type="scientific">Poecilia mexicana</name>
    <dbReference type="NCBI Taxonomy" id="48701"/>
    <lineage>
        <taxon>Eukaryota</taxon>
        <taxon>Metazoa</taxon>
        <taxon>Chordata</taxon>
        <taxon>Craniata</taxon>
        <taxon>Vertebrata</taxon>
        <taxon>Euteleostomi</taxon>
        <taxon>Actinopterygii</taxon>
        <taxon>Neopterygii</taxon>
        <taxon>Teleostei</taxon>
        <taxon>Neoteleostei</taxon>
        <taxon>Acanthomorphata</taxon>
        <taxon>Ovalentaria</taxon>
        <taxon>Atherinomorphae</taxon>
        <taxon>Cyprinodontiformes</taxon>
        <taxon>Poeciliidae</taxon>
        <taxon>Poeciliinae</taxon>
        <taxon>Poecilia</taxon>
    </lineage>
</organism>
<dbReference type="PANTHER" id="PTHR23022:SF135">
    <property type="entry name" value="SI:DKEY-77F5.3"/>
    <property type="match status" value="1"/>
</dbReference>
<dbReference type="AlphaFoldDB" id="A0A3B3XSB6"/>
<dbReference type="InterPro" id="IPR009057">
    <property type="entry name" value="Homeodomain-like_sf"/>
</dbReference>
<dbReference type="InterPro" id="IPR036388">
    <property type="entry name" value="WH-like_DNA-bd_sf"/>
</dbReference>
<evidence type="ECO:0000313" key="3">
    <source>
        <dbReference type="Ensembl" id="ENSPMEP00000017937.1"/>
    </source>
</evidence>
<dbReference type="PROSITE" id="PS51057">
    <property type="entry name" value="PAIRED_2"/>
    <property type="match status" value="1"/>
</dbReference>
<dbReference type="Gene3D" id="1.10.10.10">
    <property type="entry name" value="Winged helix-like DNA-binding domain superfamily/Winged helix DNA-binding domain"/>
    <property type="match status" value="1"/>
</dbReference>
<dbReference type="Ensembl" id="ENSPMET00000033997.1">
    <property type="protein sequence ID" value="ENSPMEP00000017937.1"/>
    <property type="gene ID" value="ENSPMEG00000000437.1"/>
</dbReference>
<dbReference type="InterPro" id="IPR052338">
    <property type="entry name" value="Transposase_5"/>
</dbReference>
<dbReference type="Proteomes" id="UP000261480">
    <property type="component" value="Unplaced"/>
</dbReference>
<reference evidence="3" key="1">
    <citation type="submission" date="2025-08" db="UniProtKB">
        <authorList>
            <consortium name="Ensembl"/>
        </authorList>
    </citation>
    <scope>IDENTIFICATION</scope>
</reference>
<evidence type="ECO:0000259" key="2">
    <source>
        <dbReference type="PROSITE" id="PS51057"/>
    </source>
</evidence>
<dbReference type="GO" id="GO:0006355">
    <property type="term" value="P:regulation of DNA-templated transcription"/>
    <property type="evidence" value="ECO:0007669"/>
    <property type="project" value="InterPro"/>
</dbReference>
<dbReference type="GO" id="GO:0003677">
    <property type="term" value="F:DNA binding"/>
    <property type="evidence" value="ECO:0007669"/>
    <property type="project" value="InterPro"/>
</dbReference>
<dbReference type="InterPro" id="IPR001523">
    <property type="entry name" value="Paired_dom"/>
</dbReference>
<protein>
    <recommendedName>
        <fullName evidence="2">Paired domain-containing protein</fullName>
    </recommendedName>
</protein>
<dbReference type="STRING" id="48701.ENSPMEP00000017937"/>
<dbReference type="InterPro" id="IPR038717">
    <property type="entry name" value="Tc1-like_DDE_dom"/>
</dbReference>
<dbReference type="Gene3D" id="3.30.420.10">
    <property type="entry name" value="Ribonuclease H-like superfamily/Ribonuclease H"/>
    <property type="match status" value="1"/>
</dbReference>
<keyword evidence="4" id="KW-1185">Reference proteome</keyword>
<dbReference type="InterPro" id="IPR036397">
    <property type="entry name" value="RNaseH_sf"/>
</dbReference>
<reference evidence="3" key="2">
    <citation type="submission" date="2025-09" db="UniProtKB">
        <authorList>
            <consortium name="Ensembl"/>
        </authorList>
    </citation>
    <scope>IDENTIFICATION</scope>
</reference>
<evidence type="ECO:0000256" key="1">
    <source>
        <dbReference type="ARBA" id="ARBA00022724"/>
    </source>
</evidence>
<dbReference type="InterPro" id="IPR057667">
    <property type="entry name" value="HTH_SB"/>
</dbReference>
<dbReference type="PANTHER" id="PTHR23022">
    <property type="entry name" value="TRANSPOSABLE ELEMENT-RELATED"/>
    <property type="match status" value="1"/>
</dbReference>
<keyword evidence="1" id="KW-0563">Paired box</keyword>
<name>A0A3B3XSB6_9TELE</name>
<dbReference type="SUPFAM" id="SSF46689">
    <property type="entry name" value="Homeodomain-like"/>
    <property type="match status" value="1"/>
</dbReference>
<accession>A0A3B3XSB6</accession>